<feature type="region of interest" description="Disordered" evidence="3">
    <location>
        <begin position="1"/>
        <end position="23"/>
    </location>
</feature>
<evidence type="ECO:0000256" key="3">
    <source>
        <dbReference type="SAM" id="MobiDB-lite"/>
    </source>
</evidence>
<evidence type="ECO:0000313" key="6">
    <source>
        <dbReference type="Proteomes" id="UP000887013"/>
    </source>
</evidence>
<protein>
    <submittedName>
        <fullName evidence="5">Chromobox protein homolog 6</fullName>
    </submittedName>
</protein>
<dbReference type="SUPFAM" id="SSF54160">
    <property type="entry name" value="Chromo domain-like"/>
    <property type="match status" value="1"/>
</dbReference>
<comment type="caution">
    <text evidence="5">The sequence shown here is derived from an EMBL/GenBank/DDBJ whole genome shotgun (WGS) entry which is preliminary data.</text>
</comment>
<dbReference type="InterPro" id="IPR052458">
    <property type="entry name" value="PcG_PRC1-like_component"/>
</dbReference>
<dbReference type="Proteomes" id="UP000887013">
    <property type="component" value="Unassembled WGS sequence"/>
</dbReference>
<organism evidence="5 6">
    <name type="scientific">Nephila pilipes</name>
    <name type="common">Giant wood spider</name>
    <name type="synonym">Nephila maculata</name>
    <dbReference type="NCBI Taxonomy" id="299642"/>
    <lineage>
        <taxon>Eukaryota</taxon>
        <taxon>Metazoa</taxon>
        <taxon>Ecdysozoa</taxon>
        <taxon>Arthropoda</taxon>
        <taxon>Chelicerata</taxon>
        <taxon>Arachnida</taxon>
        <taxon>Araneae</taxon>
        <taxon>Araneomorphae</taxon>
        <taxon>Entelegynae</taxon>
        <taxon>Araneoidea</taxon>
        <taxon>Nephilidae</taxon>
        <taxon>Nephila</taxon>
    </lineage>
</organism>
<dbReference type="InterPro" id="IPR000953">
    <property type="entry name" value="Chromo/chromo_shadow_dom"/>
</dbReference>
<proteinExistence type="predicted"/>
<dbReference type="EMBL" id="BMAW01036580">
    <property type="protein sequence ID" value="GFU44655.1"/>
    <property type="molecule type" value="Genomic_DNA"/>
</dbReference>
<comment type="subcellular location">
    <subcellularLocation>
        <location evidence="1">Nucleus</location>
    </subcellularLocation>
</comment>
<feature type="compositionally biased region" description="Basic and acidic residues" evidence="3">
    <location>
        <begin position="106"/>
        <end position="118"/>
    </location>
</feature>
<gene>
    <name evidence="5" type="primary">CBX6</name>
    <name evidence="5" type="ORF">NPIL_600201</name>
</gene>
<reference evidence="5" key="1">
    <citation type="submission" date="2020-08" db="EMBL/GenBank/DDBJ databases">
        <title>Multicomponent nature underlies the extraordinary mechanical properties of spider dragline silk.</title>
        <authorList>
            <person name="Kono N."/>
            <person name="Nakamura H."/>
            <person name="Mori M."/>
            <person name="Yoshida Y."/>
            <person name="Ohtoshi R."/>
            <person name="Malay A.D."/>
            <person name="Moran D.A.P."/>
            <person name="Tomita M."/>
            <person name="Numata K."/>
            <person name="Arakawa K."/>
        </authorList>
    </citation>
    <scope>NUCLEOTIDE SEQUENCE</scope>
</reference>
<feature type="compositionally biased region" description="Polar residues" evidence="3">
    <location>
        <begin position="208"/>
        <end position="217"/>
    </location>
</feature>
<dbReference type="CDD" id="cd18627">
    <property type="entry name" value="CD_polycomb_like"/>
    <property type="match status" value="1"/>
</dbReference>
<feature type="compositionally biased region" description="Basic and acidic residues" evidence="3">
    <location>
        <begin position="152"/>
        <end position="164"/>
    </location>
</feature>
<dbReference type="AlphaFoldDB" id="A0A8X6QUC6"/>
<accession>A0A8X6QUC6</accession>
<keyword evidence="6" id="KW-1185">Reference proteome</keyword>
<dbReference type="GO" id="GO:0000785">
    <property type="term" value="C:chromatin"/>
    <property type="evidence" value="ECO:0007669"/>
    <property type="project" value="TreeGrafter"/>
</dbReference>
<dbReference type="SMART" id="SM00298">
    <property type="entry name" value="CHROMO"/>
    <property type="match status" value="1"/>
</dbReference>
<name>A0A8X6QUC6_NEPPI</name>
<feature type="compositionally biased region" description="Polar residues" evidence="3">
    <location>
        <begin position="354"/>
        <end position="377"/>
    </location>
</feature>
<dbReference type="InterPro" id="IPR016197">
    <property type="entry name" value="Chromo-like_dom_sf"/>
</dbReference>
<evidence type="ECO:0000313" key="5">
    <source>
        <dbReference type="EMBL" id="GFU44655.1"/>
    </source>
</evidence>
<dbReference type="Pfam" id="PF00385">
    <property type="entry name" value="Chromo"/>
    <property type="match status" value="1"/>
</dbReference>
<evidence type="ECO:0000259" key="4">
    <source>
        <dbReference type="PROSITE" id="PS50013"/>
    </source>
</evidence>
<feature type="domain" description="Chromo" evidence="4">
    <location>
        <begin position="27"/>
        <end position="85"/>
    </location>
</feature>
<dbReference type="PANTHER" id="PTHR46389:SF3">
    <property type="entry name" value="POLYCOMB GROUP PROTEIN PC"/>
    <property type="match status" value="1"/>
</dbReference>
<dbReference type="PANTHER" id="PTHR46389">
    <property type="entry name" value="POLYCOMB GROUP PROTEIN PC"/>
    <property type="match status" value="1"/>
</dbReference>
<feature type="compositionally biased region" description="Low complexity" evidence="3">
    <location>
        <begin position="267"/>
        <end position="296"/>
    </location>
</feature>
<dbReference type="Gene3D" id="2.40.50.40">
    <property type="match status" value="1"/>
</dbReference>
<sequence length="441" mass="48037">MSEVVRLDSEDSSDMELSNLGDSDGVFTAECIQKKRIRRGRVEYLIKWKGWSQKHNTWEPEENIFDFRLIDAFEASQRASGPAKRGPKPKRDRTLSRGETSLQQGKDTRADGNSRHPGDSINGEGSIGTHTSTSNDTTPPETEIPEASSDADANHSMDGVKESVENDDACAGSAEGERLNLKRKRPDDEDADDCIPPPNDSSPSGDSETNGSKSSTDPVCESAKREEHSQGQPSSPPPPMKSPKAVAKSPKWTQQSTETESGTKPPQNSNKKQSQQNKGQSLSRVSSGQSSKSFNSFPNKRTMTPNSDSGSNNNNNTSSCIESNGVVEEKAESPANHSDQENNNNESRKPDVPQQLNGQPPRQTLLQPKNNNCNRSPSCAVLNGDPAPPPEVWLKKNPVVDQILITDVTSKSLTITVLECQTSRGFFREREDAGPGNNPEI</sequence>
<feature type="compositionally biased region" description="Low complexity" evidence="3">
    <location>
        <begin position="242"/>
        <end position="251"/>
    </location>
</feature>
<evidence type="ECO:0000256" key="1">
    <source>
        <dbReference type="ARBA" id="ARBA00004123"/>
    </source>
</evidence>
<evidence type="ECO:0000256" key="2">
    <source>
        <dbReference type="ARBA" id="ARBA00023242"/>
    </source>
</evidence>
<dbReference type="InterPro" id="IPR033773">
    <property type="entry name" value="CBX7_C"/>
</dbReference>
<keyword evidence="2" id="KW-0539">Nucleus</keyword>
<dbReference type="GO" id="GO:0035102">
    <property type="term" value="C:PRC1 complex"/>
    <property type="evidence" value="ECO:0007669"/>
    <property type="project" value="TreeGrafter"/>
</dbReference>
<dbReference type="GO" id="GO:0000122">
    <property type="term" value="P:negative regulation of transcription by RNA polymerase II"/>
    <property type="evidence" value="ECO:0007669"/>
    <property type="project" value="TreeGrafter"/>
</dbReference>
<feature type="compositionally biased region" description="Polar residues" evidence="3">
    <location>
        <begin position="335"/>
        <end position="345"/>
    </location>
</feature>
<feature type="compositionally biased region" description="Polar residues" evidence="3">
    <location>
        <begin position="128"/>
        <end position="140"/>
    </location>
</feature>
<dbReference type="OrthoDB" id="1918685at2759"/>
<dbReference type="PROSITE" id="PS00598">
    <property type="entry name" value="CHROMO_1"/>
    <property type="match status" value="1"/>
</dbReference>
<dbReference type="Pfam" id="PF17218">
    <property type="entry name" value="CBX7_C"/>
    <property type="match status" value="1"/>
</dbReference>
<feature type="region of interest" description="Disordered" evidence="3">
    <location>
        <begin position="75"/>
        <end position="384"/>
    </location>
</feature>
<dbReference type="GO" id="GO:0003682">
    <property type="term" value="F:chromatin binding"/>
    <property type="evidence" value="ECO:0007669"/>
    <property type="project" value="TreeGrafter"/>
</dbReference>
<dbReference type="InterPro" id="IPR023779">
    <property type="entry name" value="Chromodomain_CS"/>
</dbReference>
<feature type="compositionally biased region" description="Low complexity" evidence="3">
    <location>
        <begin position="306"/>
        <end position="324"/>
    </location>
</feature>
<feature type="compositionally biased region" description="Polar residues" evidence="3">
    <location>
        <begin position="252"/>
        <end position="266"/>
    </location>
</feature>
<dbReference type="InterPro" id="IPR023780">
    <property type="entry name" value="Chromo_domain"/>
</dbReference>
<dbReference type="PROSITE" id="PS50013">
    <property type="entry name" value="CHROMO_2"/>
    <property type="match status" value="1"/>
</dbReference>